<comment type="caution">
    <text evidence="2">The sequence shown here is derived from an EMBL/GenBank/DDBJ whole genome shotgun (WGS) entry which is preliminary data.</text>
</comment>
<dbReference type="RefSeq" id="WP_068161739.1">
    <property type="nucleotide sequence ID" value="NZ_JXJX01000006.1"/>
</dbReference>
<dbReference type="EMBL" id="JXJX01000006">
    <property type="protein sequence ID" value="PCS06910.1"/>
    <property type="molecule type" value="Genomic_DNA"/>
</dbReference>
<name>A0A2A5S0E4_9LACT</name>
<organism evidence="2 3">
    <name type="scientific">Pseudolactococcus plantarum</name>
    <dbReference type="NCBI Taxonomy" id="1365"/>
    <lineage>
        <taxon>Bacteria</taxon>
        <taxon>Bacillati</taxon>
        <taxon>Bacillota</taxon>
        <taxon>Bacilli</taxon>
        <taxon>Lactobacillales</taxon>
        <taxon>Streptococcaceae</taxon>
        <taxon>Pseudolactococcus</taxon>
    </lineage>
</organism>
<accession>A0A2A5S0E4</accession>
<evidence type="ECO:0000256" key="1">
    <source>
        <dbReference type="SAM" id="Coils"/>
    </source>
</evidence>
<dbReference type="Proteomes" id="UP000242246">
    <property type="component" value="Unassembled WGS sequence"/>
</dbReference>
<dbReference type="AlphaFoldDB" id="A0A2A5S0E4"/>
<gene>
    <name evidence="2" type="ORF">RU87_GL001370</name>
</gene>
<keyword evidence="1" id="KW-0175">Coiled coil</keyword>
<proteinExistence type="predicted"/>
<keyword evidence="3" id="KW-1185">Reference proteome</keyword>
<dbReference type="STRING" id="1348632.GCA_001591745_00751"/>
<protein>
    <submittedName>
        <fullName evidence="2">Uncharacterized protein</fullName>
    </submittedName>
</protein>
<evidence type="ECO:0000313" key="3">
    <source>
        <dbReference type="Proteomes" id="UP000242246"/>
    </source>
</evidence>
<sequence length="95" mass="11466">MKRLSDDDCQKEIQEMRRLYLENDEHHDLDTNLSVKASFFDRFRSLENQKERLRRQLAELEVKRCRATLDKKSAQKVDEKLAIKKALFKKLLDEK</sequence>
<reference evidence="2 3" key="1">
    <citation type="submission" date="2014-12" db="EMBL/GenBank/DDBJ databases">
        <title>Draft genome sequences of 10 type strains of Lactococcus.</title>
        <authorList>
            <person name="Sun Z."/>
            <person name="Zhong Z."/>
            <person name="Liu W."/>
            <person name="Zhang W."/>
            <person name="Zhang H."/>
        </authorList>
    </citation>
    <scope>NUCLEOTIDE SEQUENCE [LARGE SCALE GENOMIC DNA]</scope>
    <source>
        <strain evidence="2 3">DSM 20686</strain>
    </source>
</reference>
<evidence type="ECO:0000313" key="2">
    <source>
        <dbReference type="EMBL" id="PCS06910.1"/>
    </source>
</evidence>
<dbReference type="OrthoDB" id="2242809at2"/>
<feature type="coiled-coil region" evidence="1">
    <location>
        <begin position="36"/>
        <end position="66"/>
    </location>
</feature>